<keyword evidence="3" id="KW-1185">Reference proteome</keyword>
<accession>A0A5E4N4Y7</accession>
<organism evidence="2 3">
    <name type="scientific">Cinara cedri</name>
    <dbReference type="NCBI Taxonomy" id="506608"/>
    <lineage>
        <taxon>Eukaryota</taxon>
        <taxon>Metazoa</taxon>
        <taxon>Ecdysozoa</taxon>
        <taxon>Arthropoda</taxon>
        <taxon>Hexapoda</taxon>
        <taxon>Insecta</taxon>
        <taxon>Pterygota</taxon>
        <taxon>Neoptera</taxon>
        <taxon>Paraneoptera</taxon>
        <taxon>Hemiptera</taxon>
        <taxon>Sternorrhyncha</taxon>
        <taxon>Aphidomorpha</taxon>
        <taxon>Aphidoidea</taxon>
        <taxon>Aphididae</taxon>
        <taxon>Lachninae</taxon>
        <taxon>Cinara</taxon>
    </lineage>
</organism>
<sequence>MSGNQRMSNEPNREEQDRDRFMSFDSNSFDQSFNSIPSSNASFHSMEIPPRGNIRPNRRGALALERIQEVSANIEQQRTERRPVEELSGWAEMAGPACYLAREALNRYRDHKKNSKRQAQTEWENRRNKDTKPSHWDTKRDQGSGRVDTSKIPMRKNKDDNPALRLLAEHQDRQKAKRIKELKK</sequence>
<protein>
    <submittedName>
        <fullName evidence="2">Uncharacterized protein</fullName>
    </submittedName>
</protein>
<name>A0A5E4N4Y7_9HEMI</name>
<dbReference type="EMBL" id="CABPRJ010001434">
    <property type="protein sequence ID" value="VVC36618.1"/>
    <property type="molecule type" value="Genomic_DNA"/>
</dbReference>
<feature type="compositionally biased region" description="Polar residues" evidence="1">
    <location>
        <begin position="1"/>
        <end position="10"/>
    </location>
</feature>
<feature type="compositionally biased region" description="Basic residues" evidence="1">
    <location>
        <begin position="175"/>
        <end position="184"/>
    </location>
</feature>
<feature type="region of interest" description="Disordered" evidence="1">
    <location>
        <begin position="109"/>
        <end position="184"/>
    </location>
</feature>
<evidence type="ECO:0000256" key="1">
    <source>
        <dbReference type="SAM" id="MobiDB-lite"/>
    </source>
</evidence>
<dbReference type="Proteomes" id="UP000325440">
    <property type="component" value="Unassembled WGS sequence"/>
</dbReference>
<evidence type="ECO:0000313" key="2">
    <source>
        <dbReference type="EMBL" id="VVC36618.1"/>
    </source>
</evidence>
<feature type="compositionally biased region" description="Low complexity" evidence="1">
    <location>
        <begin position="23"/>
        <end position="35"/>
    </location>
</feature>
<feature type="compositionally biased region" description="Basic and acidic residues" evidence="1">
    <location>
        <begin position="123"/>
        <end position="143"/>
    </location>
</feature>
<feature type="compositionally biased region" description="Basic and acidic residues" evidence="1">
    <location>
        <begin position="156"/>
        <end position="174"/>
    </location>
</feature>
<gene>
    <name evidence="2" type="ORF">CINCED_3A002143</name>
</gene>
<feature type="compositionally biased region" description="Basic and acidic residues" evidence="1">
    <location>
        <begin position="11"/>
        <end position="22"/>
    </location>
</feature>
<proteinExistence type="predicted"/>
<evidence type="ECO:0000313" key="3">
    <source>
        <dbReference type="Proteomes" id="UP000325440"/>
    </source>
</evidence>
<reference evidence="2 3" key="1">
    <citation type="submission" date="2019-08" db="EMBL/GenBank/DDBJ databases">
        <authorList>
            <person name="Alioto T."/>
            <person name="Alioto T."/>
            <person name="Gomez Garrido J."/>
        </authorList>
    </citation>
    <scope>NUCLEOTIDE SEQUENCE [LARGE SCALE GENOMIC DNA]</scope>
</reference>
<feature type="region of interest" description="Disordered" evidence="1">
    <location>
        <begin position="1"/>
        <end position="60"/>
    </location>
</feature>
<dbReference type="AlphaFoldDB" id="A0A5E4N4Y7"/>